<evidence type="ECO:0000313" key="2">
    <source>
        <dbReference type="Proteomes" id="UP000093748"/>
    </source>
</evidence>
<dbReference type="GeneID" id="66682901"/>
<reference evidence="2" key="1">
    <citation type="submission" date="2016-06" db="EMBL/GenBank/DDBJ databases">
        <title>NZP2037 Pacbio-Illumina hybrid assembly.</title>
        <authorList>
            <person name="Ramsay J.P."/>
        </authorList>
    </citation>
    <scope>NUCLEOTIDE SEQUENCE [LARGE SCALE GENOMIC DNA]</scope>
    <source>
        <strain evidence="2">R7ANS::ICEMlSym2042</strain>
    </source>
</reference>
<name>A0A1A5JBY2_RHILI</name>
<gene>
    <name evidence="1" type="ORF">BAE39_23450</name>
</gene>
<protein>
    <submittedName>
        <fullName evidence="1">Uncharacterized protein</fullName>
    </submittedName>
</protein>
<dbReference type="Proteomes" id="UP000093748">
    <property type="component" value="Unassembled WGS sequence"/>
</dbReference>
<dbReference type="RefSeq" id="WP_032931125.1">
    <property type="nucleotide sequence ID" value="NZ_LZTH01000005.1"/>
</dbReference>
<dbReference type="OrthoDB" id="8091605at2"/>
<comment type="caution">
    <text evidence="1">The sequence shown here is derived from an EMBL/GenBank/DDBJ whole genome shotgun (WGS) entry which is preliminary data.</text>
</comment>
<evidence type="ECO:0000313" key="1">
    <source>
        <dbReference type="EMBL" id="OBP70553.1"/>
    </source>
</evidence>
<accession>A0A1A5JBY2</accession>
<organism evidence="1 2">
    <name type="scientific">Rhizobium loti</name>
    <name type="common">Mesorhizobium loti</name>
    <dbReference type="NCBI Taxonomy" id="381"/>
    <lineage>
        <taxon>Bacteria</taxon>
        <taxon>Pseudomonadati</taxon>
        <taxon>Pseudomonadota</taxon>
        <taxon>Alphaproteobacteria</taxon>
        <taxon>Hyphomicrobiales</taxon>
        <taxon>Phyllobacteriaceae</taxon>
        <taxon>Mesorhizobium</taxon>
    </lineage>
</organism>
<dbReference type="EMBL" id="LZTJ01000033">
    <property type="protein sequence ID" value="OBP70553.1"/>
    <property type="molecule type" value="Genomic_DNA"/>
</dbReference>
<sequence>MALPGRKPVIAHVVSISVECADCGRNRWWKPDELRRFGVTGSTPLAELSGRIVCSACRADGLPGTAISIQAAFIDERQRVRSEAQMMSEREVLVEGARRA</sequence>
<dbReference type="AlphaFoldDB" id="A0A1A5JBY2"/>
<proteinExistence type="predicted"/>